<comment type="caution">
    <text evidence="6">The sequence shown here is derived from an EMBL/GenBank/DDBJ whole genome shotgun (WGS) entry which is preliminary data.</text>
</comment>
<dbReference type="Gene3D" id="1.10.1060.10">
    <property type="entry name" value="Alpha-helical ferredoxin"/>
    <property type="match status" value="1"/>
</dbReference>
<keyword evidence="1" id="KW-0028">Amino-acid biosynthesis</keyword>
<evidence type="ECO:0000313" key="6">
    <source>
        <dbReference type="EMBL" id="MBW8481087.1"/>
    </source>
</evidence>
<dbReference type="InterPro" id="IPR009051">
    <property type="entry name" value="Helical_ferredxn"/>
</dbReference>
<dbReference type="NCBIfam" id="TIGR01317">
    <property type="entry name" value="GOGAT_sm_gam"/>
    <property type="match status" value="1"/>
</dbReference>
<evidence type="ECO:0000259" key="5">
    <source>
        <dbReference type="PROSITE" id="PS51379"/>
    </source>
</evidence>
<dbReference type="SUPFAM" id="SSF51971">
    <property type="entry name" value="Nucleotide-binding domain"/>
    <property type="match status" value="1"/>
</dbReference>
<evidence type="ECO:0000256" key="4">
    <source>
        <dbReference type="ARBA" id="ARBA00029440"/>
    </source>
</evidence>
<dbReference type="InterPro" id="IPR023753">
    <property type="entry name" value="FAD/NAD-binding_dom"/>
</dbReference>
<reference evidence="6 7" key="1">
    <citation type="submission" date="2021-07" db="EMBL/GenBank/DDBJ databases">
        <title>Actinomadura sp. PM05-2 isolated from lichen.</title>
        <authorList>
            <person name="Somphong A."/>
            <person name="Phongsopitanun W."/>
            <person name="Tanasupawat S."/>
            <person name="Peongsungnone V."/>
        </authorList>
    </citation>
    <scope>NUCLEOTIDE SEQUENCE [LARGE SCALE GENOMIC DNA]</scope>
    <source>
        <strain evidence="6 7">PM05-2</strain>
    </source>
</reference>
<dbReference type="Pfam" id="PF14691">
    <property type="entry name" value="Fer4_20"/>
    <property type="match status" value="1"/>
</dbReference>
<keyword evidence="7" id="KW-1185">Reference proteome</keyword>
<comment type="pathway">
    <text evidence="4">Amino-acid biosynthesis.</text>
</comment>
<accession>A0ABS7FL33</accession>
<dbReference type="EMBL" id="JAIBOA010000001">
    <property type="protein sequence ID" value="MBW8481087.1"/>
    <property type="molecule type" value="Genomic_DNA"/>
</dbReference>
<dbReference type="InterPro" id="IPR051394">
    <property type="entry name" value="Glutamate_Synthase"/>
</dbReference>
<dbReference type="Pfam" id="PF07992">
    <property type="entry name" value="Pyr_redox_2"/>
    <property type="match status" value="2"/>
</dbReference>
<proteinExistence type="predicted"/>
<dbReference type="InterPro" id="IPR017896">
    <property type="entry name" value="4Fe4S_Fe-S-bd"/>
</dbReference>
<dbReference type="InterPro" id="IPR028261">
    <property type="entry name" value="DPD_II"/>
</dbReference>
<dbReference type="InterPro" id="IPR036188">
    <property type="entry name" value="FAD/NAD-bd_sf"/>
</dbReference>
<evidence type="ECO:0000256" key="3">
    <source>
        <dbReference type="ARBA" id="ARBA00023164"/>
    </source>
</evidence>
<organism evidence="6 7">
    <name type="scientific">Actinomadura parmotrematis</name>
    <dbReference type="NCBI Taxonomy" id="2864039"/>
    <lineage>
        <taxon>Bacteria</taxon>
        <taxon>Bacillati</taxon>
        <taxon>Actinomycetota</taxon>
        <taxon>Actinomycetes</taxon>
        <taxon>Streptosporangiales</taxon>
        <taxon>Thermomonosporaceae</taxon>
        <taxon>Actinomadura</taxon>
    </lineage>
</organism>
<dbReference type="Gene3D" id="3.50.50.60">
    <property type="entry name" value="FAD/NAD(P)-binding domain"/>
    <property type="match status" value="2"/>
</dbReference>
<dbReference type="PROSITE" id="PS51379">
    <property type="entry name" value="4FE4S_FER_2"/>
    <property type="match status" value="1"/>
</dbReference>
<dbReference type="SUPFAM" id="SSF46548">
    <property type="entry name" value="alpha-helical ferredoxin"/>
    <property type="match status" value="1"/>
</dbReference>
<dbReference type="Proteomes" id="UP000774570">
    <property type="component" value="Unassembled WGS sequence"/>
</dbReference>
<dbReference type="RefSeq" id="WP_220162516.1">
    <property type="nucleotide sequence ID" value="NZ_JAIBOA010000001.1"/>
</dbReference>
<protein>
    <submittedName>
        <fullName evidence="6">Glutamate synthase subunit beta</fullName>
    </submittedName>
</protein>
<evidence type="ECO:0000256" key="1">
    <source>
        <dbReference type="ARBA" id="ARBA00022605"/>
    </source>
</evidence>
<keyword evidence="2" id="KW-0560">Oxidoreductase</keyword>
<dbReference type="PRINTS" id="PR00419">
    <property type="entry name" value="ADXRDTASE"/>
</dbReference>
<evidence type="ECO:0000313" key="7">
    <source>
        <dbReference type="Proteomes" id="UP000774570"/>
    </source>
</evidence>
<dbReference type="PANTHER" id="PTHR43100">
    <property type="entry name" value="GLUTAMATE SYNTHASE [NADPH] SMALL CHAIN"/>
    <property type="match status" value="1"/>
</dbReference>
<gene>
    <name evidence="6" type="ORF">K1Y72_01805</name>
</gene>
<feature type="domain" description="4Fe-4S ferredoxin-type" evidence="5">
    <location>
        <begin position="37"/>
        <end position="68"/>
    </location>
</feature>
<dbReference type="PANTHER" id="PTHR43100:SF1">
    <property type="entry name" value="GLUTAMATE SYNTHASE [NADPH] SMALL CHAIN"/>
    <property type="match status" value="1"/>
</dbReference>
<dbReference type="InterPro" id="IPR006005">
    <property type="entry name" value="Glut_synth_ssu1"/>
</dbReference>
<name>A0ABS7FL33_9ACTN</name>
<keyword evidence="3" id="KW-0314">Glutamate biosynthesis</keyword>
<evidence type="ECO:0000256" key="2">
    <source>
        <dbReference type="ARBA" id="ARBA00023002"/>
    </source>
</evidence>
<sequence length="487" mass="52816">MADPKGFLTVQRELPKRRPVDVRIRSWSEVYEDFGKDRLEKQASRCMDCGIPFCHQGCPLGNLIPEWNDLVYRSDWHEAVERLHATNNFPEFTGKLCPAPCEAACVLGINQEPVTIKRVEAEIIDRAWDEGWVTPQPPTVKTGKKVAVVGSGPAGLAAAQQLTRAGHDVVVYERADRVGGLLRYGIPEFKMEKRHVDRRVAQMRAEGTEFRTSVDVGVDITADELRAEYDAVLLAGGATVRRDLPVPGRDLKGVYQAMEYLPPANRVQEGDFPASPIDAAGKHVVVIGGGDTGADCIGTAIRQGAASVTQLEIMPQPPAARPGHQPWPTYPMLFKMESAHEELADMGGDRVYAVSTTAFLGDDDGNVRALRLVEVGGPDTGFAPVEGSEREIPAQLVTLAMGFLGPQREGLLEQLGVELDQRSNVVRDADYKTSVDGVYVAGDMGRGQSLIVWAIAEGRSAARGVDAHLTGESALPYPIPPTARPIA</sequence>